<keyword evidence="1" id="KW-0175">Coiled coil</keyword>
<feature type="compositionally biased region" description="Basic and acidic residues" evidence="2">
    <location>
        <begin position="102"/>
        <end position="111"/>
    </location>
</feature>
<sequence length="466" mass="51080">MRLQEATAAMAEAEDERKQLANLLQGAGSETTKQQTSPMARAEGMGSPTPGRGSPGRRPWVPSGKTEIPPAELSPPVGRGKLSPSALKHSRVQQSLLVNTDPVREQSQKARAAVEARLQSLEVDIQRPEAYARHTPHVTPQPVGSRTRLGSPPPRGRTSPRKGQGFQDTSQQGIPPLPASLHSPHYYTPPQLMPHQQQHGQASGSPVLFRRSNVVAAESVAVSALEHLEEKHCNLLQEHGLLEVPTALCYTAAAGRVVCFVGTRSASCFHCFLACMSDWLRRFPTGNLAVTTGRQTGRCQAAEVELHRVRHISNIERTTSSKNLAEETETLQACLIQKEALAAKVTTLEENAERAMKSKDRAVQEQIALQQLLEEQKWACKKKHDEYEAATSGSEARATEVQYLQSELERWREREASGERARMELEKELGRAPATSRDSLALLSPRTLAARAAAPKGESRGRKSDL</sequence>
<proteinExistence type="predicted"/>
<keyword evidence="4" id="KW-1185">Reference proteome</keyword>
<comment type="caution">
    <text evidence="3">The sequence shown here is derived from an EMBL/GenBank/DDBJ whole genome shotgun (WGS) entry which is preliminary data.</text>
</comment>
<protein>
    <submittedName>
        <fullName evidence="3">Uncharacterized protein</fullName>
    </submittedName>
</protein>
<feature type="compositionally biased region" description="Low complexity" evidence="2">
    <location>
        <begin position="46"/>
        <end position="64"/>
    </location>
</feature>
<feature type="compositionally biased region" description="Polar residues" evidence="2">
    <location>
        <begin position="194"/>
        <end position="204"/>
    </location>
</feature>
<feature type="region of interest" description="Disordered" evidence="2">
    <location>
        <begin position="415"/>
        <end position="466"/>
    </location>
</feature>
<evidence type="ECO:0000256" key="1">
    <source>
        <dbReference type="SAM" id="Coils"/>
    </source>
</evidence>
<feature type="region of interest" description="Disordered" evidence="2">
    <location>
        <begin position="1"/>
        <end position="111"/>
    </location>
</feature>
<feature type="compositionally biased region" description="Polar residues" evidence="2">
    <location>
        <begin position="28"/>
        <end position="38"/>
    </location>
</feature>
<dbReference type="AlphaFoldDB" id="A0AAE0L3T9"/>
<accession>A0AAE0L3T9</accession>
<organism evidence="3 4">
    <name type="scientific">Cymbomonas tetramitiformis</name>
    <dbReference type="NCBI Taxonomy" id="36881"/>
    <lineage>
        <taxon>Eukaryota</taxon>
        <taxon>Viridiplantae</taxon>
        <taxon>Chlorophyta</taxon>
        <taxon>Pyramimonadophyceae</taxon>
        <taxon>Pyramimonadales</taxon>
        <taxon>Pyramimonadaceae</taxon>
        <taxon>Cymbomonas</taxon>
    </lineage>
</organism>
<evidence type="ECO:0000313" key="3">
    <source>
        <dbReference type="EMBL" id="KAK3270740.1"/>
    </source>
</evidence>
<evidence type="ECO:0000256" key="2">
    <source>
        <dbReference type="SAM" id="MobiDB-lite"/>
    </source>
</evidence>
<dbReference type="EMBL" id="LGRX02010222">
    <property type="protein sequence ID" value="KAK3270740.1"/>
    <property type="molecule type" value="Genomic_DNA"/>
</dbReference>
<name>A0AAE0L3T9_9CHLO</name>
<feature type="compositionally biased region" description="Basic and acidic residues" evidence="2">
    <location>
        <begin position="415"/>
        <end position="430"/>
    </location>
</feature>
<evidence type="ECO:0000313" key="4">
    <source>
        <dbReference type="Proteomes" id="UP001190700"/>
    </source>
</evidence>
<feature type="region of interest" description="Disordered" evidence="2">
    <location>
        <begin position="127"/>
        <end position="204"/>
    </location>
</feature>
<feature type="compositionally biased region" description="Basic and acidic residues" evidence="2">
    <location>
        <begin position="457"/>
        <end position="466"/>
    </location>
</feature>
<dbReference type="Proteomes" id="UP001190700">
    <property type="component" value="Unassembled WGS sequence"/>
</dbReference>
<feature type="coiled-coil region" evidence="1">
    <location>
        <begin position="338"/>
        <end position="365"/>
    </location>
</feature>
<reference evidence="3 4" key="1">
    <citation type="journal article" date="2015" name="Genome Biol. Evol.">
        <title>Comparative Genomics of a Bacterivorous Green Alga Reveals Evolutionary Causalities and Consequences of Phago-Mixotrophic Mode of Nutrition.</title>
        <authorList>
            <person name="Burns J.A."/>
            <person name="Paasch A."/>
            <person name="Narechania A."/>
            <person name="Kim E."/>
        </authorList>
    </citation>
    <scope>NUCLEOTIDE SEQUENCE [LARGE SCALE GENOMIC DNA]</scope>
    <source>
        <strain evidence="3 4">PLY_AMNH</strain>
    </source>
</reference>
<gene>
    <name evidence="3" type="ORF">CYMTET_20873</name>
</gene>
<feature type="compositionally biased region" description="Low complexity" evidence="2">
    <location>
        <begin position="1"/>
        <end position="11"/>
    </location>
</feature>